<feature type="signal peptide" evidence="3">
    <location>
        <begin position="1"/>
        <end position="20"/>
    </location>
</feature>
<dbReference type="InterPro" id="IPR044788">
    <property type="entry name" value="X8_dom_prot"/>
</dbReference>
<feature type="transmembrane region" description="Helical" evidence="2">
    <location>
        <begin position="155"/>
        <end position="176"/>
    </location>
</feature>
<dbReference type="InterPro" id="IPR012946">
    <property type="entry name" value="X8"/>
</dbReference>
<sequence>MDFLHLYMMLLLAMAGYSSAAYCVCNTALSDSVLQKNIDYACGFGADCSQISPNGACFNPNTVKDHCNIAVNSYFQKKGQVQGSCDFSSTATVVQALPAGANSACFSSISTPTPPGMGTGTGIGTGTGTPGINLNPPIGPGPIGSNNFDSRSTSIHLITGDISAPVGLLVLGLIWFRLI</sequence>
<dbReference type="PANTHER" id="PTHR31044">
    <property type="entry name" value="BETA-1,3 GLUCANASE"/>
    <property type="match status" value="1"/>
</dbReference>
<dbReference type="SMART" id="SM00768">
    <property type="entry name" value="X8"/>
    <property type="match status" value="1"/>
</dbReference>
<gene>
    <name evidence="7" type="ORF">E3N88_44130</name>
    <name evidence="6" type="ORF">E3N88_44162</name>
    <name evidence="5" type="ORF">E3N88_45918</name>
</gene>
<evidence type="ECO:0000313" key="6">
    <source>
        <dbReference type="EMBL" id="KAD0507636.1"/>
    </source>
</evidence>
<dbReference type="EMBL" id="SZYD01001624">
    <property type="protein sequence ID" value="KAD0507636.1"/>
    <property type="molecule type" value="Genomic_DNA"/>
</dbReference>
<feature type="chain" id="PRO_5033858416" description="X8 domain-containing protein" evidence="3">
    <location>
        <begin position="21"/>
        <end position="179"/>
    </location>
</feature>
<comment type="caution">
    <text evidence="7">The sequence shown here is derived from an EMBL/GenBank/DDBJ whole genome shotgun (WGS) entry which is preliminary data.</text>
</comment>
<keyword evidence="2" id="KW-1133">Transmembrane helix</keyword>
<name>A0A5N6LCX1_9ASTR</name>
<dbReference type="EMBL" id="SZYD01002570">
    <property type="protein sequence ID" value="KAC9391494.1"/>
    <property type="molecule type" value="Genomic_DNA"/>
</dbReference>
<dbReference type="OrthoDB" id="1930814at2759"/>
<keyword evidence="1 3" id="KW-0732">Signal</keyword>
<proteinExistence type="predicted"/>
<accession>A0A5N6LCX1</accession>
<dbReference type="Proteomes" id="UP000326396">
    <property type="component" value="Unassembled WGS sequence"/>
</dbReference>
<dbReference type="GO" id="GO:0009506">
    <property type="term" value="C:plasmodesma"/>
    <property type="evidence" value="ECO:0007669"/>
    <property type="project" value="UniProtKB-ARBA"/>
</dbReference>
<dbReference type="EMBL" id="SZYD01001610">
    <property type="protein sequence ID" value="KAD0520628.1"/>
    <property type="molecule type" value="Genomic_DNA"/>
</dbReference>
<evidence type="ECO:0000259" key="4">
    <source>
        <dbReference type="SMART" id="SM00768"/>
    </source>
</evidence>
<keyword evidence="8" id="KW-1185">Reference proteome</keyword>
<keyword evidence="2" id="KW-0812">Transmembrane</keyword>
<evidence type="ECO:0000313" key="7">
    <source>
        <dbReference type="EMBL" id="KAD0520628.1"/>
    </source>
</evidence>
<dbReference type="PANTHER" id="PTHR31044:SF60">
    <property type="entry name" value="PLASMODESMATA CALLOSE-BINDING PROTEIN 4"/>
    <property type="match status" value="1"/>
</dbReference>
<evidence type="ECO:0000313" key="5">
    <source>
        <dbReference type="EMBL" id="KAC9391494.1"/>
    </source>
</evidence>
<dbReference type="Gene3D" id="1.20.58.1040">
    <property type="match status" value="1"/>
</dbReference>
<organism evidence="7 8">
    <name type="scientific">Mikania micrantha</name>
    <name type="common">bitter vine</name>
    <dbReference type="NCBI Taxonomy" id="192012"/>
    <lineage>
        <taxon>Eukaryota</taxon>
        <taxon>Viridiplantae</taxon>
        <taxon>Streptophyta</taxon>
        <taxon>Embryophyta</taxon>
        <taxon>Tracheophyta</taxon>
        <taxon>Spermatophyta</taxon>
        <taxon>Magnoliopsida</taxon>
        <taxon>eudicotyledons</taxon>
        <taxon>Gunneridae</taxon>
        <taxon>Pentapetalae</taxon>
        <taxon>asterids</taxon>
        <taxon>campanulids</taxon>
        <taxon>Asterales</taxon>
        <taxon>Asteraceae</taxon>
        <taxon>Asteroideae</taxon>
        <taxon>Heliantheae alliance</taxon>
        <taxon>Eupatorieae</taxon>
        <taxon>Mikania</taxon>
    </lineage>
</organism>
<dbReference type="Pfam" id="PF07983">
    <property type="entry name" value="X8"/>
    <property type="match status" value="1"/>
</dbReference>
<reference evidence="7 8" key="1">
    <citation type="submission" date="2019-05" db="EMBL/GenBank/DDBJ databases">
        <title>Mikania micrantha, genome provides insights into the molecular mechanism of rapid growth.</title>
        <authorList>
            <person name="Liu B."/>
        </authorList>
    </citation>
    <scope>NUCLEOTIDE SEQUENCE [LARGE SCALE GENOMIC DNA]</scope>
    <source>
        <strain evidence="7">NLD-2019</strain>
        <tissue evidence="7">Leaf</tissue>
    </source>
</reference>
<feature type="domain" description="X8" evidence="4">
    <location>
        <begin position="21"/>
        <end position="107"/>
    </location>
</feature>
<keyword evidence="2" id="KW-0472">Membrane</keyword>
<dbReference type="AlphaFoldDB" id="A0A5N6LCX1"/>
<evidence type="ECO:0000313" key="8">
    <source>
        <dbReference type="Proteomes" id="UP000326396"/>
    </source>
</evidence>
<evidence type="ECO:0000256" key="1">
    <source>
        <dbReference type="ARBA" id="ARBA00022729"/>
    </source>
</evidence>
<evidence type="ECO:0000256" key="2">
    <source>
        <dbReference type="SAM" id="Phobius"/>
    </source>
</evidence>
<evidence type="ECO:0000256" key="3">
    <source>
        <dbReference type="SAM" id="SignalP"/>
    </source>
</evidence>
<protein>
    <recommendedName>
        <fullName evidence="4">X8 domain-containing protein</fullName>
    </recommendedName>
</protein>